<proteinExistence type="predicted"/>
<organism evidence="1">
    <name type="scientific">Brugia malayi</name>
    <name type="common">Filarial nematode worm</name>
    <dbReference type="NCBI Taxonomy" id="6279"/>
    <lineage>
        <taxon>Eukaryota</taxon>
        <taxon>Metazoa</taxon>
        <taxon>Ecdysozoa</taxon>
        <taxon>Nematoda</taxon>
        <taxon>Chromadorea</taxon>
        <taxon>Rhabditida</taxon>
        <taxon>Spirurina</taxon>
        <taxon>Spiruromorpha</taxon>
        <taxon>Filarioidea</taxon>
        <taxon>Onchocercidae</taxon>
        <taxon>Brugia</taxon>
    </lineage>
</organism>
<name>A0A1I9GB68_BRUMA</name>
<gene>
    <name evidence="1" type="primary">Bm12438</name>
    <name evidence="1" type="ORF">BM_Bm12438</name>
</gene>
<dbReference type="AlphaFoldDB" id="A0A1I9GB68"/>
<evidence type="ECO:0000313" key="1">
    <source>
        <dbReference type="EMBL" id="CDQ08101.1"/>
    </source>
</evidence>
<reference evidence="1" key="2">
    <citation type="submission" date="2012-12" db="EMBL/GenBank/DDBJ databases">
        <authorList>
            <consortium name="WormBase Consortium"/>
            <person name="Ghedin E."/>
            <person name="Paulini M."/>
        </authorList>
    </citation>
    <scope>NUCLEOTIDE SEQUENCE</scope>
    <source>
        <strain evidence="1">FR3</strain>
    </source>
</reference>
<sequence>MEDRTLTSGTYVSMSEPQFTEMTPSVALLQLDKTAVELAHERHLAKYIRRRLSLLGQLDANKLLHLVFLLSPQKTDGIAEKDLLDSSILVEAKVI</sequence>
<dbReference type="EMBL" id="LN863623">
    <property type="protein sequence ID" value="CDQ08101.1"/>
    <property type="molecule type" value="Genomic_DNA"/>
</dbReference>
<accession>A0A1I9GB68</accession>
<reference evidence="1" key="1">
    <citation type="journal article" date="2007" name="Science">
        <title>Draft genome of the filarial nematode parasite Brugia malayi.</title>
        <authorList>
            <person name="Ghedin E."/>
            <person name="Wang S."/>
            <person name="Spiro D."/>
            <person name="Caler E."/>
            <person name="Zhao Q."/>
            <person name="Crabtree J."/>
            <person name="Allen J.E."/>
            <person name="Delcher A.L."/>
            <person name="Guiliano D.B."/>
            <person name="Miranda-Saavedra D."/>
            <person name="Angiuoli S.V."/>
            <person name="Creasy T."/>
            <person name="Amedeo P."/>
            <person name="Haas B."/>
            <person name="El-Sayed N.M."/>
            <person name="Wortman J.R."/>
            <person name="Feldblyum T."/>
            <person name="Tallon L."/>
            <person name="Schatz M."/>
            <person name="Shumway M."/>
            <person name="Koo H."/>
            <person name="Salzberg S.L."/>
            <person name="Schobel S."/>
            <person name="Pertea M."/>
            <person name="Pop M."/>
            <person name="White O."/>
            <person name="Barton G.J."/>
            <person name="Carlow C.K."/>
            <person name="Crawford M.J."/>
            <person name="Daub J."/>
            <person name="Dimmic M.W."/>
            <person name="Estes C.F."/>
            <person name="Foster J.M."/>
            <person name="Ganatra M."/>
            <person name="Gregory W.F."/>
            <person name="Johnson N.M."/>
            <person name="Jin J."/>
            <person name="Komuniecki R."/>
            <person name="Korf I."/>
            <person name="Kumar S."/>
            <person name="Laney S."/>
            <person name="Li B.W."/>
            <person name="Li W."/>
            <person name="Lindblom T.H."/>
            <person name="Lustigman S."/>
            <person name="Ma D."/>
            <person name="Maina C.V."/>
            <person name="Martin D.M."/>
            <person name="McCarter J.P."/>
            <person name="McReynolds L."/>
            <person name="Mitreva M."/>
            <person name="Nutman T.B."/>
            <person name="Parkinson J."/>
            <person name="Peregrin-Alvarez J.M."/>
            <person name="Poole C."/>
            <person name="Ren Q."/>
            <person name="Saunders L."/>
            <person name="Sluder A.E."/>
            <person name="Smith K."/>
            <person name="Stanke M."/>
            <person name="Unnasch T.R."/>
            <person name="Ware J."/>
            <person name="Wei A.D."/>
            <person name="Weil G."/>
            <person name="Williams D.J."/>
            <person name="Zhang Y."/>
            <person name="Williams S.A."/>
            <person name="Fraser-Liggett C."/>
            <person name="Slatko B."/>
            <person name="Blaxter M.L."/>
            <person name="Scott A.L."/>
        </authorList>
    </citation>
    <scope>NUCLEOTIDE SEQUENCE</scope>
    <source>
        <strain evidence="1">FR3</strain>
    </source>
</reference>
<protein>
    <submittedName>
        <fullName evidence="1">Bm12438</fullName>
    </submittedName>
</protein>